<dbReference type="GO" id="GO:0043041">
    <property type="term" value="P:amino acid activation for nonribosomal peptide biosynthetic process"/>
    <property type="evidence" value="ECO:0007669"/>
    <property type="project" value="TreeGrafter"/>
</dbReference>
<dbReference type="NCBIfam" id="TIGR01733">
    <property type="entry name" value="AA-adenyl-dom"/>
    <property type="match status" value="2"/>
</dbReference>
<dbReference type="Gene3D" id="3.30.300.30">
    <property type="match status" value="2"/>
</dbReference>
<feature type="domain" description="Carrier" evidence="6">
    <location>
        <begin position="2112"/>
        <end position="2187"/>
    </location>
</feature>
<dbReference type="Gene3D" id="1.10.1200.10">
    <property type="entry name" value="ACP-like"/>
    <property type="match status" value="1"/>
</dbReference>
<dbReference type="PANTHER" id="PTHR45527:SF1">
    <property type="entry name" value="FATTY ACID SYNTHASE"/>
    <property type="match status" value="1"/>
</dbReference>
<comment type="similarity">
    <text evidence="2">Belongs to the ATP-dependent AMP-binding enzyme family.</text>
</comment>
<dbReference type="InterPro" id="IPR045851">
    <property type="entry name" value="AMP-bd_C_sf"/>
</dbReference>
<evidence type="ECO:0000313" key="7">
    <source>
        <dbReference type="EMBL" id="ATQ70916.1"/>
    </source>
</evidence>
<dbReference type="FunFam" id="2.30.38.10:FF:000001">
    <property type="entry name" value="Non-ribosomal peptide synthetase PvdI"/>
    <property type="match status" value="1"/>
</dbReference>
<dbReference type="FunFam" id="3.30.559.10:FF:000012">
    <property type="entry name" value="Non-ribosomal peptide synthetase"/>
    <property type="match status" value="1"/>
</dbReference>
<evidence type="ECO:0000256" key="2">
    <source>
        <dbReference type="ARBA" id="ARBA00006432"/>
    </source>
</evidence>
<dbReference type="GO" id="GO:0005737">
    <property type="term" value="C:cytoplasm"/>
    <property type="evidence" value="ECO:0007669"/>
    <property type="project" value="TreeGrafter"/>
</dbReference>
<reference evidence="8" key="1">
    <citation type="submission" date="2017-10" db="EMBL/GenBank/DDBJ databases">
        <title>Completed PacBio SMRT sequence of Methylosinus trichosporium OB3b reveals presence of a third large plasmid.</title>
        <authorList>
            <person name="Charles T.C."/>
            <person name="Lynch M.D.J."/>
            <person name="Heil J.R."/>
            <person name="Cheng J."/>
        </authorList>
    </citation>
    <scope>NUCLEOTIDE SEQUENCE [LARGE SCALE GENOMIC DNA]</scope>
    <source>
        <strain evidence="8">OB3b</strain>
        <plasmid evidence="8">pob3b3</plasmid>
    </source>
</reference>
<dbReference type="InterPro" id="IPR009081">
    <property type="entry name" value="PP-bd_ACP"/>
</dbReference>
<dbReference type="CDD" id="cd05930">
    <property type="entry name" value="A_NRPS"/>
    <property type="match status" value="1"/>
</dbReference>
<dbReference type="InterPro" id="IPR042099">
    <property type="entry name" value="ANL_N_sf"/>
</dbReference>
<dbReference type="FunFam" id="3.40.50.980:FF:000002">
    <property type="entry name" value="Enterobactin synthetase component F"/>
    <property type="match status" value="1"/>
</dbReference>
<dbReference type="CDD" id="cd19531">
    <property type="entry name" value="LCL_NRPS-like"/>
    <property type="match status" value="1"/>
</dbReference>
<evidence type="ECO:0000256" key="5">
    <source>
        <dbReference type="ARBA" id="ARBA00022598"/>
    </source>
</evidence>
<dbReference type="InterPro" id="IPR006162">
    <property type="entry name" value="Ppantetheine_attach_site"/>
</dbReference>
<evidence type="ECO:0000259" key="6">
    <source>
        <dbReference type="PROSITE" id="PS50075"/>
    </source>
</evidence>
<dbReference type="FunFam" id="3.40.50.980:FF:000001">
    <property type="entry name" value="Non-ribosomal peptide synthetase"/>
    <property type="match status" value="1"/>
</dbReference>
<comment type="cofactor">
    <cofactor evidence="1">
        <name>pantetheine 4'-phosphate</name>
        <dbReference type="ChEBI" id="CHEBI:47942"/>
    </cofactor>
</comment>
<keyword evidence="3" id="KW-0596">Phosphopantetheine</keyword>
<dbReference type="SUPFAM" id="SSF47336">
    <property type="entry name" value="ACP-like"/>
    <property type="match status" value="2"/>
</dbReference>
<dbReference type="FunFam" id="3.30.300.30:FF:000010">
    <property type="entry name" value="Enterobactin synthetase component F"/>
    <property type="match status" value="2"/>
</dbReference>
<dbReference type="Gene3D" id="3.30.559.10">
    <property type="entry name" value="Chloramphenicol acetyltransferase-like domain"/>
    <property type="match status" value="2"/>
</dbReference>
<dbReference type="GO" id="GO:0044550">
    <property type="term" value="P:secondary metabolite biosynthetic process"/>
    <property type="evidence" value="ECO:0007669"/>
    <property type="project" value="UniProtKB-ARBA"/>
</dbReference>
<keyword evidence="7" id="KW-0614">Plasmid</keyword>
<dbReference type="KEGG" id="mtw:CQW49_23455"/>
<dbReference type="Pfam" id="PF00501">
    <property type="entry name" value="AMP-binding"/>
    <property type="match status" value="2"/>
</dbReference>
<dbReference type="NCBIfam" id="NF003417">
    <property type="entry name" value="PRK04813.1"/>
    <property type="match status" value="2"/>
</dbReference>
<protein>
    <submittedName>
        <fullName evidence="7">Non-ribosomal peptide synthetase</fullName>
    </submittedName>
</protein>
<dbReference type="InterPro" id="IPR025110">
    <property type="entry name" value="AMP-bd_C"/>
</dbReference>
<evidence type="ECO:0000256" key="1">
    <source>
        <dbReference type="ARBA" id="ARBA00001957"/>
    </source>
</evidence>
<keyword evidence="4" id="KW-0597">Phosphoprotein</keyword>
<dbReference type="InterPro" id="IPR029058">
    <property type="entry name" value="AB_hydrolase_fold"/>
</dbReference>
<dbReference type="PANTHER" id="PTHR45527">
    <property type="entry name" value="NONRIBOSOMAL PEPTIDE SYNTHETASE"/>
    <property type="match status" value="1"/>
</dbReference>
<proteinExistence type="inferred from homology"/>
<dbReference type="SUPFAM" id="SSF52777">
    <property type="entry name" value="CoA-dependent acyltransferases"/>
    <property type="match status" value="4"/>
</dbReference>
<evidence type="ECO:0000256" key="4">
    <source>
        <dbReference type="ARBA" id="ARBA00022553"/>
    </source>
</evidence>
<dbReference type="GO" id="GO:0016874">
    <property type="term" value="F:ligase activity"/>
    <property type="evidence" value="ECO:0007669"/>
    <property type="project" value="UniProtKB-KW"/>
</dbReference>
<dbReference type="SMART" id="SM00823">
    <property type="entry name" value="PKS_PP"/>
    <property type="match status" value="2"/>
</dbReference>
<feature type="domain" description="Carrier" evidence="6">
    <location>
        <begin position="1015"/>
        <end position="1089"/>
    </location>
</feature>
<keyword evidence="5" id="KW-0436">Ligase</keyword>
<dbReference type="InterPro" id="IPR036736">
    <property type="entry name" value="ACP-like_sf"/>
</dbReference>
<dbReference type="Gene3D" id="2.30.38.10">
    <property type="entry name" value="Luciferase, Domain 3"/>
    <property type="match status" value="1"/>
</dbReference>
<dbReference type="Gene3D" id="3.40.50.980">
    <property type="match status" value="2"/>
</dbReference>
<dbReference type="PROSITE" id="PS50075">
    <property type="entry name" value="CARRIER"/>
    <property type="match status" value="2"/>
</dbReference>
<evidence type="ECO:0000313" key="8">
    <source>
        <dbReference type="Proteomes" id="UP000230709"/>
    </source>
</evidence>
<keyword evidence="8" id="KW-1185">Reference proteome</keyword>
<geneLocation type="plasmid" evidence="8">
    <name>pob3b3</name>
</geneLocation>
<name>A0A2D2D7B4_METT3</name>
<dbReference type="GO" id="GO:0031177">
    <property type="term" value="F:phosphopantetheine binding"/>
    <property type="evidence" value="ECO:0007669"/>
    <property type="project" value="InterPro"/>
</dbReference>
<dbReference type="FunFam" id="1.10.1200.10:FF:000005">
    <property type="entry name" value="Nonribosomal peptide synthetase 1"/>
    <property type="match status" value="2"/>
</dbReference>
<dbReference type="EMBL" id="CP023740">
    <property type="protein sequence ID" value="ATQ70916.1"/>
    <property type="molecule type" value="Genomic_DNA"/>
</dbReference>
<gene>
    <name evidence="7" type="ORF">CQW49_23455</name>
</gene>
<dbReference type="Proteomes" id="UP000230709">
    <property type="component" value="Plasmid pOB3b3"/>
</dbReference>
<dbReference type="SUPFAM" id="SSF56801">
    <property type="entry name" value="Acetyl-CoA synthetase-like"/>
    <property type="match status" value="2"/>
</dbReference>
<dbReference type="PROSITE" id="PS00012">
    <property type="entry name" value="PHOSPHOPANTETHEINE"/>
    <property type="match status" value="2"/>
</dbReference>
<organism evidence="7 8">
    <name type="scientific">Methylosinus trichosporium (strain ATCC 35070 / NCIMB 11131 / UNIQEM 75 / OB3b)</name>
    <dbReference type="NCBI Taxonomy" id="595536"/>
    <lineage>
        <taxon>Bacteria</taxon>
        <taxon>Pseudomonadati</taxon>
        <taxon>Pseudomonadota</taxon>
        <taxon>Alphaproteobacteria</taxon>
        <taxon>Hyphomicrobiales</taxon>
        <taxon>Methylocystaceae</taxon>
        <taxon>Methylosinus</taxon>
    </lineage>
</organism>
<dbReference type="Gene3D" id="3.40.50.12780">
    <property type="entry name" value="N-terminal domain of ligase-like"/>
    <property type="match status" value="1"/>
</dbReference>
<dbReference type="Gene3D" id="3.40.50.1820">
    <property type="entry name" value="alpha/beta hydrolase"/>
    <property type="match status" value="1"/>
</dbReference>
<dbReference type="STRING" id="595536.GCA_000178815_00023"/>
<dbReference type="CDD" id="cd17646">
    <property type="entry name" value="A_NRPS_AB3403-like"/>
    <property type="match status" value="1"/>
</dbReference>
<dbReference type="Gene3D" id="3.30.559.30">
    <property type="entry name" value="Nonribosomal peptide synthetase, condensation domain"/>
    <property type="match status" value="2"/>
</dbReference>
<dbReference type="FunFam" id="3.30.559.30:FF:000001">
    <property type="entry name" value="Non-ribosomal peptide synthetase"/>
    <property type="match status" value="1"/>
</dbReference>
<dbReference type="InterPro" id="IPR001242">
    <property type="entry name" value="Condensation_dom"/>
</dbReference>
<dbReference type="InterPro" id="IPR020806">
    <property type="entry name" value="PKS_PP-bd"/>
</dbReference>
<dbReference type="InterPro" id="IPR000873">
    <property type="entry name" value="AMP-dep_synth/lig_dom"/>
</dbReference>
<evidence type="ECO:0000256" key="3">
    <source>
        <dbReference type="ARBA" id="ARBA00022450"/>
    </source>
</evidence>
<dbReference type="Pfam" id="PF00668">
    <property type="entry name" value="Condensation"/>
    <property type="match status" value="2"/>
</dbReference>
<dbReference type="InterPro" id="IPR010071">
    <property type="entry name" value="AA_adenyl_dom"/>
</dbReference>
<sequence length="2208" mass="243991">MESAAARRIAERFITLSLEQRHAVYERIRSQGFTIDEFPILPRDEKLGSVCWTSYAQLRQWFLWRLAPSSTAYHISGALRLEGVLDVSALWASFAALVERHESLRTVFRADAEGRVEQHILAAMPIEAPLIDLGEVAEAEREGRMRERAQAICDLPFDLTQGPLLRVAVIRTGEKEHVLVVVMHHIVSDGWSMQIIVEEFVAQYRARLRGEAAALEPLPIQYADYAAWQRNWLEAGEKERQLSYWRGQLGAEHPVLQLPTDHPRKAEGSYRAGRYAVEAPARLIAALQRRAQAEEATLFMALLAGLQALLHRYAGESDIRVGVPIANRHRAETEGVVGFFVNTQVLRNVVEPRRSFSHLLRRTREAALGAQAHQDLPFEQLVEALQPDRNLGTNPLFQVMFNHQRQDRRALQDLPGLRLTELSLGDQGAQFELAVDSVEDSDGRLMVTFSYARELFDAATIERMAGHYMALLEALAERPDQAVGDVDLLGAAERGRLLEWGANDRRFSDVEPVHRLFERQARSHPEAVAVTFEGASLTYGELNARANRLAHRLIALGVKPDGLVGVAVERSLEMVVSLLAVLKAGGAYVPLDPDYPADRLAYMAQDSGIALLLTQARVKERLSFAAGLTTLELDRLDVDDQSDLDPSVAVHAESLAYVIYTSGSTGWPKGVAIRHRSLASCMMWMQDAYGLAGADAVLHKAPFGFDVSVWEIFWPLTSGARLVVANPGDHRDPERIVELIRRHEITTLNFVPAMLQAFLAHEGVEERTRLRHVICGGEAMPAATQREALQRLHGASLENLYGPTETTIHVTQWRCRDDGRSRVPIGRPIAETQAHVLDEGLAPTPVGVSGELYIGGELLARGYLHRAGLSAERFIADPFDDRGGRLYRTGDLARWSSEGELEYLGRLDDQVKVRGFRVELGEIEAQLLAQSEVREAAVVAQAGPGGSRLVGYVSAASGRTIDPSALRARLRERLPDHMTPSAIVVLESLPLNANGKIDRKALPAAEFVSDRGYEAPQGEVEEALAAIWAETLGVERIGRNDNFFELGGDSILSLQIVARLHRAGWKISPRQMFERQTIAEMAPWAENASENEEYPTRRRPNVPLLELSRAEIETLAIPVESIEDILPLTPMQQGMLLHTLLDPESGMYLMQDRFNIHSALDIDALWRSWDVAFQEHAALRAGFVWQGMETPCQIIHRNVTLPKERLDLRHLERSEAVAHIEQILEKELATGFDMSKAPLIRLRLAQISDHEFHLVLSFHHMLMDAWCSGLLMGEVLSAYDRLTEAGEPPPSPAPSIPYRDFLAWLMRQDRDAAIRYWREKLAGFNQVTRLPINRRGPAGAAGSRMVNVRTALSAEQTQRLHTVSKHERITPNTLVQGAWALVLAYYSGLREVLFGVTVAGRPAELPELHRTIGLFINTIPLRVRLPDPGSATSVAEWLRSLLSQNLEARDFAYLPLVEVHGLTGMSHDQSLFDSLFVFENAPVDVSLIARAKQWSVHDASSRTHTNYPITVVVVPEDELLLQITYDERFFDAAVAEQLMRSFRHIVERLIGAPAAPLDAVGALADSERLSLIASGRGPDRAHPFELGFVGLFERQAAIHGGRVAARCGGRSITYESLDASTNRIAWLLLDANVIPGRTALVFAERGIGFLEIVVGCFKAGAAYLAVDVDTPVQRLAQIVASSDAQVIVVGPGCAALLGPVLSLLPAPFVAPRIIDSSLAESMSHARLPVVPVHPDLPAYVIFTSGSTGEPKGAVVTSRGMLNNQLSKIDLFALGCDDVIAQTALQSFDISVWQLLCGLLCGACVEIVPTIVTRDPVALLDLLEERGVTVFECVPSMMQALMEGAPLSLPKLRVTLVTGEAAKLSHVQVWRDRYRHTTLVNAYGPAECADDVALHVKLPGEALDATDSWTEGTFPIGRAVDNIRLCVLDDNLDPAPAGVPGELYVAGIGVGQGYLQRPELTAERFVADLFSGVDGARMYRTGDIVRRGFDGVLHYLGRSDSQVKIRGHRIELGEVEALLVQHGDVQDAVVTVCAEAVQGQRLVAYVVPAPSSDDVEEDLFGKLRAYMEQRLPDYMAPTIWMRLDALPTTANGKVDRRALPRPEFSSHCRSFRAPATETQRCLADIWRQVLNVDRVGLDDNFFELGGHSLSAMQVIARIQNTLRQDIPINILISSPTLERFSSSVDERGGRVSDHTLEHLDSFLSALENS</sequence>
<dbReference type="InterPro" id="IPR023213">
    <property type="entry name" value="CAT-like_dom_sf"/>
</dbReference>
<dbReference type="InterPro" id="IPR020845">
    <property type="entry name" value="AMP-binding_CS"/>
</dbReference>
<dbReference type="FunFam" id="3.40.50.12780:FF:000012">
    <property type="entry name" value="Non-ribosomal peptide synthetase"/>
    <property type="match status" value="1"/>
</dbReference>
<accession>A0A2D2D7B4</accession>
<dbReference type="Pfam" id="PF13193">
    <property type="entry name" value="AMP-binding_C"/>
    <property type="match status" value="2"/>
</dbReference>
<dbReference type="CDD" id="cd19543">
    <property type="entry name" value="DCL_NRPS"/>
    <property type="match status" value="1"/>
</dbReference>
<dbReference type="Pfam" id="PF00550">
    <property type="entry name" value="PP-binding"/>
    <property type="match status" value="2"/>
</dbReference>
<dbReference type="PROSITE" id="PS00455">
    <property type="entry name" value="AMP_BINDING"/>
    <property type="match status" value="2"/>
</dbReference>